<dbReference type="InterPro" id="IPR002898">
    <property type="entry name" value="MotA_ExbB_proton_chnl"/>
</dbReference>
<dbReference type="AlphaFoldDB" id="A0AA43XIU0"/>
<feature type="transmembrane region" description="Helical" evidence="8">
    <location>
        <begin position="7"/>
        <end position="30"/>
    </location>
</feature>
<accession>A0AA43XIU0</accession>
<dbReference type="GO" id="GO:0071978">
    <property type="term" value="P:bacterial-type flagellum-dependent swarming motility"/>
    <property type="evidence" value="ECO:0007669"/>
    <property type="project" value="InterPro"/>
</dbReference>
<keyword evidence="7 8" id="KW-0472">Membrane</keyword>
<dbReference type="InterPro" id="IPR000540">
    <property type="entry name" value="Flag_MotA_CS"/>
</dbReference>
<gene>
    <name evidence="10" type="ORF">ISALK_03580</name>
</gene>
<reference evidence="10 11" key="1">
    <citation type="submission" date="2019-04" db="EMBL/GenBank/DDBJ databases">
        <title>Isachenkonia alkalipeptolytica gen. nov. sp. nov. a new anaerobic, alkiliphilic organothrophic bacterium capable to reduce synthesized ferrihydrite isolated from a soda lake.</title>
        <authorList>
            <person name="Toshchakov S.V."/>
            <person name="Zavarzina D.G."/>
            <person name="Zhilina T.N."/>
            <person name="Kostrikina N.A."/>
            <person name="Kublanov I.V."/>
        </authorList>
    </citation>
    <scope>NUCLEOTIDE SEQUENCE [LARGE SCALE GENOMIC DNA]</scope>
    <source>
        <strain evidence="10 11">Z-1701</strain>
    </source>
</reference>
<evidence type="ECO:0000256" key="5">
    <source>
        <dbReference type="ARBA" id="ARBA00022692"/>
    </source>
</evidence>
<dbReference type="Proteomes" id="UP000449710">
    <property type="component" value="Unassembled WGS sequence"/>
</dbReference>
<proteinExistence type="inferred from homology"/>
<comment type="similarity">
    <text evidence="2">Belongs to the MotA family.</text>
</comment>
<evidence type="ECO:0000259" key="9">
    <source>
        <dbReference type="Pfam" id="PF01618"/>
    </source>
</evidence>
<dbReference type="GO" id="GO:0005886">
    <property type="term" value="C:plasma membrane"/>
    <property type="evidence" value="ECO:0007669"/>
    <property type="project" value="UniProtKB-SubCell"/>
</dbReference>
<evidence type="ECO:0000256" key="8">
    <source>
        <dbReference type="SAM" id="Phobius"/>
    </source>
</evidence>
<keyword evidence="3" id="KW-0813">Transport</keyword>
<evidence type="ECO:0000313" key="11">
    <source>
        <dbReference type="Proteomes" id="UP000449710"/>
    </source>
</evidence>
<dbReference type="PANTHER" id="PTHR30433">
    <property type="entry name" value="CHEMOTAXIS PROTEIN MOTA"/>
    <property type="match status" value="1"/>
</dbReference>
<keyword evidence="10" id="KW-0969">Cilium</keyword>
<evidence type="ECO:0000256" key="4">
    <source>
        <dbReference type="ARBA" id="ARBA00022475"/>
    </source>
</evidence>
<dbReference type="EMBL" id="SUMG01000003">
    <property type="protein sequence ID" value="NBG87573.1"/>
    <property type="molecule type" value="Genomic_DNA"/>
</dbReference>
<dbReference type="GO" id="GO:0006935">
    <property type="term" value="P:chemotaxis"/>
    <property type="evidence" value="ECO:0007669"/>
    <property type="project" value="InterPro"/>
</dbReference>
<comment type="subcellular location">
    <subcellularLocation>
        <location evidence="1">Cell membrane</location>
        <topology evidence="1">Multi-pass membrane protein</topology>
    </subcellularLocation>
</comment>
<feature type="transmembrane region" description="Helical" evidence="8">
    <location>
        <begin position="36"/>
        <end position="57"/>
    </location>
</feature>
<name>A0AA43XIU0_9CLOT</name>
<feature type="domain" description="MotA/TolQ/ExbB proton channel" evidence="9">
    <location>
        <begin position="100"/>
        <end position="219"/>
    </location>
</feature>
<dbReference type="PROSITE" id="PS01307">
    <property type="entry name" value="MOTA"/>
    <property type="match status" value="1"/>
</dbReference>
<evidence type="ECO:0000256" key="3">
    <source>
        <dbReference type="ARBA" id="ARBA00022448"/>
    </source>
</evidence>
<protein>
    <submittedName>
        <fullName evidence="10">Flagellar motor protein</fullName>
    </submittedName>
</protein>
<dbReference type="Pfam" id="PF01618">
    <property type="entry name" value="MotA_ExbB"/>
    <property type="match status" value="1"/>
</dbReference>
<evidence type="ECO:0000313" key="10">
    <source>
        <dbReference type="EMBL" id="NBG87573.1"/>
    </source>
</evidence>
<dbReference type="PANTHER" id="PTHR30433:SF2">
    <property type="entry name" value="MOTILITY PROTEIN A"/>
    <property type="match status" value="1"/>
</dbReference>
<dbReference type="InterPro" id="IPR047055">
    <property type="entry name" value="MotA-like"/>
</dbReference>
<keyword evidence="5 8" id="KW-0812">Transmembrane</keyword>
<comment type="caution">
    <text evidence="10">The sequence shown here is derived from an EMBL/GenBank/DDBJ whole genome shotgun (WGS) entry which is preliminary data.</text>
</comment>
<keyword evidence="10" id="KW-0282">Flagellum</keyword>
<keyword evidence="4" id="KW-1003">Cell membrane</keyword>
<evidence type="ECO:0000256" key="7">
    <source>
        <dbReference type="ARBA" id="ARBA00023136"/>
    </source>
</evidence>
<evidence type="ECO:0000256" key="6">
    <source>
        <dbReference type="ARBA" id="ARBA00022989"/>
    </source>
</evidence>
<evidence type="ECO:0000256" key="1">
    <source>
        <dbReference type="ARBA" id="ARBA00004651"/>
    </source>
</evidence>
<dbReference type="RefSeq" id="WP_160719118.1">
    <property type="nucleotide sequence ID" value="NZ_SUMG01000003.1"/>
</dbReference>
<keyword evidence="11" id="KW-1185">Reference proteome</keyword>
<sequence length="267" mass="28631">MDLATIIGIIVGFAFIIFGIVLDGAIGLFINVPGAMIVVGGTIAGLFVAYPMARVLAAMKVASKAFSDKQLAAPGEIIQRIIELANTARKEGLLALEEAADEIDDSFLQKGVMLIVDGTDPELVRNLLETELSFIEERHKNGQSIFEMLGTLAPAFGMIGTLIGLISMLDRLDDPSAVGPGMAVALLTTFYGALIANLIFIPMANKLKLKSREEILRKEIVVEGLLSIQAGENPRIIEEKLKAFLPPKEREALAEEDNVEAAEGVEA</sequence>
<organism evidence="10 11">
    <name type="scientific">Isachenkonia alkalipeptolytica</name>
    <dbReference type="NCBI Taxonomy" id="2565777"/>
    <lineage>
        <taxon>Bacteria</taxon>
        <taxon>Bacillati</taxon>
        <taxon>Bacillota</taxon>
        <taxon>Clostridia</taxon>
        <taxon>Eubacteriales</taxon>
        <taxon>Clostridiaceae</taxon>
        <taxon>Isachenkonia</taxon>
    </lineage>
</organism>
<keyword evidence="6 8" id="KW-1133">Transmembrane helix</keyword>
<keyword evidence="10" id="KW-0966">Cell projection</keyword>
<dbReference type="NCBIfam" id="NF006583">
    <property type="entry name" value="PRK09109.1"/>
    <property type="match status" value="1"/>
</dbReference>
<feature type="transmembrane region" description="Helical" evidence="8">
    <location>
        <begin position="181"/>
        <end position="201"/>
    </location>
</feature>
<evidence type="ECO:0000256" key="2">
    <source>
        <dbReference type="ARBA" id="ARBA00008038"/>
    </source>
</evidence>
<feature type="transmembrane region" description="Helical" evidence="8">
    <location>
        <begin position="148"/>
        <end position="169"/>
    </location>
</feature>